<keyword evidence="4" id="KW-1185">Reference proteome</keyword>
<reference evidence="3" key="2">
    <citation type="submission" date="2020-09" db="EMBL/GenBank/DDBJ databases">
        <authorList>
            <person name="Sun Q."/>
            <person name="Zhou Y."/>
        </authorList>
    </citation>
    <scope>NUCLEOTIDE SEQUENCE</scope>
    <source>
        <strain evidence="3">CGMCC 1.12827</strain>
    </source>
</reference>
<dbReference type="InterPro" id="IPR021449">
    <property type="entry name" value="DUF3099"/>
</dbReference>
<protein>
    <recommendedName>
        <fullName evidence="5">DUF3099 domain-containing protein</fullName>
    </recommendedName>
</protein>
<dbReference type="Pfam" id="PF11298">
    <property type="entry name" value="DUF3099"/>
    <property type="match status" value="1"/>
</dbReference>
<feature type="compositionally biased region" description="Basic and acidic residues" evidence="1">
    <location>
        <begin position="1"/>
        <end position="10"/>
    </location>
</feature>
<evidence type="ECO:0000313" key="3">
    <source>
        <dbReference type="EMBL" id="GGB25816.1"/>
    </source>
</evidence>
<proteinExistence type="predicted"/>
<dbReference type="AlphaFoldDB" id="A0A916WSM9"/>
<feature type="compositionally biased region" description="Low complexity" evidence="1">
    <location>
        <begin position="138"/>
        <end position="163"/>
    </location>
</feature>
<reference evidence="3" key="1">
    <citation type="journal article" date="2014" name="Int. J. Syst. Evol. Microbiol.">
        <title>Complete genome sequence of Corynebacterium casei LMG S-19264T (=DSM 44701T), isolated from a smear-ripened cheese.</title>
        <authorList>
            <consortium name="US DOE Joint Genome Institute (JGI-PGF)"/>
            <person name="Walter F."/>
            <person name="Albersmeier A."/>
            <person name="Kalinowski J."/>
            <person name="Ruckert C."/>
        </authorList>
    </citation>
    <scope>NUCLEOTIDE SEQUENCE</scope>
    <source>
        <strain evidence="3">CGMCC 1.12827</strain>
    </source>
</reference>
<sequence>MEDVARESDRTPILITEAETSQDDQHRERVRKYLAMMAIRIPALVIAGIVYATTGSGLWALAIVAVSIPIPWMAVLIANDRPPRRRGEVPRYKYAPRDTGPQGLGAPRGRFDFDDNGYGTYTDASHTDGPFTETGADAPRSGRGSGKSARGAGSPASTSTGSPYPENSAEAALWRLEQRNRGE</sequence>
<feature type="transmembrane region" description="Helical" evidence="2">
    <location>
        <begin position="58"/>
        <end position="78"/>
    </location>
</feature>
<gene>
    <name evidence="3" type="ORF">GCM10011489_12470</name>
</gene>
<keyword evidence="2" id="KW-1133">Transmembrane helix</keyword>
<evidence type="ECO:0000313" key="4">
    <source>
        <dbReference type="Proteomes" id="UP000621454"/>
    </source>
</evidence>
<dbReference type="Proteomes" id="UP000621454">
    <property type="component" value="Unassembled WGS sequence"/>
</dbReference>
<name>A0A916WSM9_9ACTN</name>
<feature type="region of interest" description="Disordered" evidence="1">
    <location>
        <begin position="85"/>
        <end position="183"/>
    </location>
</feature>
<evidence type="ECO:0008006" key="5">
    <source>
        <dbReference type="Google" id="ProtNLM"/>
    </source>
</evidence>
<comment type="caution">
    <text evidence="3">The sequence shown here is derived from an EMBL/GenBank/DDBJ whole genome shotgun (WGS) entry which is preliminary data.</text>
</comment>
<dbReference type="EMBL" id="BMGC01000006">
    <property type="protein sequence ID" value="GGB25816.1"/>
    <property type="molecule type" value="Genomic_DNA"/>
</dbReference>
<evidence type="ECO:0000256" key="1">
    <source>
        <dbReference type="SAM" id="MobiDB-lite"/>
    </source>
</evidence>
<evidence type="ECO:0000256" key="2">
    <source>
        <dbReference type="SAM" id="Phobius"/>
    </source>
</evidence>
<keyword evidence="2" id="KW-0472">Membrane</keyword>
<accession>A0A916WSM9</accession>
<feature type="transmembrane region" description="Helical" evidence="2">
    <location>
        <begin position="33"/>
        <end position="52"/>
    </location>
</feature>
<keyword evidence="2" id="KW-0812">Transmembrane</keyword>
<feature type="region of interest" description="Disordered" evidence="1">
    <location>
        <begin position="1"/>
        <end position="25"/>
    </location>
</feature>
<organism evidence="3 4">
    <name type="scientific">Gordonia jinhuaensis</name>
    <dbReference type="NCBI Taxonomy" id="1517702"/>
    <lineage>
        <taxon>Bacteria</taxon>
        <taxon>Bacillati</taxon>
        <taxon>Actinomycetota</taxon>
        <taxon>Actinomycetes</taxon>
        <taxon>Mycobacteriales</taxon>
        <taxon>Gordoniaceae</taxon>
        <taxon>Gordonia</taxon>
    </lineage>
</organism>